<dbReference type="AlphaFoldDB" id="R8MD26"/>
<accession>R8MD26</accession>
<feature type="transmembrane region" description="Helical" evidence="1">
    <location>
        <begin position="54"/>
        <end position="73"/>
    </location>
</feature>
<comment type="caution">
    <text evidence="2">The sequence shown here is derived from an EMBL/GenBank/DDBJ whole genome shotgun (WGS) entry which is preliminary data.</text>
</comment>
<keyword evidence="1" id="KW-1133">Transmembrane helix</keyword>
<gene>
    <name evidence="2" type="ORF">IK1_05846</name>
</gene>
<evidence type="ECO:0000256" key="1">
    <source>
        <dbReference type="SAM" id="Phobius"/>
    </source>
</evidence>
<dbReference type="EMBL" id="AHFE01000075">
    <property type="protein sequence ID" value="EOP32310.1"/>
    <property type="molecule type" value="Genomic_DNA"/>
</dbReference>
<evidence type="ECO:0000313" key="2">
    <source>
        <dbReference type="EMBL" id="EOP32310.1"/>
    </source>
</evidence>
<organism evidence="2 3">
    <name type="scientific">Bacillus cereus (strain VD146)</name>
    <dbReference type="NCBI Taxonomy" id="1053236"/>
    <lineage>
        <taxon>Bacteria</taxon>
        <taxon>Bacillati</taxon>
        <taxon>Bacillota</taxon>
        <taxon>Bacilli</taxon>
        <taxon>Bacillales</taxon>
        <taxon>Bacillaceae</taxon>
        <taxon>Bacillus</taxon>
        <taxon>Bacillus cereus group</taxon>
    </lineage>
</organism>
<dbReference type="Proteomes" id="UP000014020">
    <property type="component" value="Unassembled WGS sequence"/>
</dbReference>
<dbReference type="PATRIC" id="fig|1053236.3.peg.6209"/>
<keyword evidence="1" id="KW-0472">Membrane</keyword>
<reference evidence="3" key="1">
    <citation type="submission" date="2012-12" db="EMBL/GenBank/DDBJ databases">
        <title>The genome sequence of Bacillus cereus VD146.</title>
        <authorList>
            <consortium name="The Broad Institute Genome Sequencing Platform"/>
            <consortium name="The Broad Institute Genome Sequencing Center for Infectious Disease"/>
            <person name="Feldgarden M."/>
            <person name="Van der Auwera G.A."/>
            <person name="Mahillon J."/>
            <person name="Duprez V."/>
            <person name="Timmery S."/>
            <person name="Mattelet C."/>
            <person name="Dierick K."/>
            <person name="Sun M."/>
            <person name="Yu Z."/>
            <person name="Zhu L."/>
            <person name="Hu X."/>
            <person name="Shank E.B."/>
            <person name="Swiecicka I."/>
            <person name="Hansen B.M."/>
            <person name="Andrup L."/>
            <person name="Walker B."/>
            <person name="Young S.K."/>
            <person name="Zeng Q."/>
            <person name="Gargeya S."/>
            <person name="Fitzgerald M."/>
            <person name="Haas B."/>
            <person name="Abouelleil A."/>
            <person name="Alvarado L."/>
            <person name="Arachchi H.M."/>
            <person name="Berlin A.M."/>
            <person name="Chapman S.B."/>
            <person name="Dewar J."/>
            <person name="Goldberg J."/>
            <person name="Griggs A."/>
            <person name="Gujja S."/>
            <person name="Hansen M."/>
            <person name="Howarth C."/>
            <person name="Imamovic A."/>
            <person name="Larimer J."/>
            <person name="McCowan C."/>
            <person name="Murphy C."/>
            <person name="Neiman D."/>
            <person name="Pearson M."/>
            <person name="Priest M."/>
            <person name="Roberts A."/>
            <person name="Saif S."/>
            <person name="Shea T."/>
            <person name="Sisk P."/>
            <person name="Sykes S."/>
            <person name="Wortman J."/>
            <person name="Nusbaum C."/>
            <person name="Birren B."/>
        </authorList>
    </citation>
    <scope>NUCLEOTIDE SEQUENCE [LARGE SCALE GENOMIC DNA]</scope>
    <source>
        <strain evidence="3">VD146</strain>
    </source>
</reference>
<evidence type="ECO:0000313" key="3">
    <source>
        <dbReference type="Proteomes" id="UP000014020"/>
    </source>
</evidence>
<name>R8MD26_BACCX</name>
<keyword evidence="1" id="KW-0812">Transmembrane</keyword>
<protein>
    <submittedName>
        <fullName evidence="2">Uncharacterized protein</fullName>
    </submittedName>
</protein>
<sequence>MQRLFHKIDKIIPVKTYLILFGFYFGMTVLFPVFVKLAKGSDEMLVSVNTFNTYITNPIFILMFLTTNIIVWFKYEVSKQNH</sequence>
<feature type="transmembrane region" description="Helical" evidence="1">
    <location>
        <begin position="12"/>
        <end position="34"/>
    </location>
</feature>
<dbReference type="HOGENOM" id="CLU_190447_0_0_9"/>
<dbReference type="RefSeq" id="WP_016121294.1">
    <property type="nucleotide sequence ID" value="NZ_KB976684.1"/>
</dbReference>
<proteinExistence type="predicted"/>